<organism evidence="3 4">
    <name type="scientific">Caulobacter segnis</name>
    <dbReference type="NCBI Taxonomy" id="88688"/>
    <lineage>
        <taxon>Bacteria</taxon>
        <taxon>Pseudomonadati</taxon>
        <taxon>Pseudomonadota</taxon>
        <taxon>Alphaproteobacteria</taxon>
        <taxon>Caulobacterales</taxon>
        <taxon>Caulobacteraceae</taxon>
        <taxon>Caulobacter</taxon>
    </lineage>
</organism>
<dbReference type="EMBL" id="QFQZ01000001">
    <property type="protein sequence ID" value="PZR37324.1"/>
    <property type="molecule type" value="Genomic_DNA"/>
</dbReference>
<dbReference type="Gene3D" id="3.50.50.60">
    <property type="entry name" value="FAD/NAD(P)-binding domain"/>
    <property type="match status" value="1"/>
</dbReference>
<dbReference type="InterPro" id="IPR036188">
    <property type="entry name" value="FAD/NAD-bd_sf"/>
</dbReference>
<feature type="binding site" evidence="2">
    <location>
        <position position="335"/>
    </location>
    <ligand>
        <name>FAD</name>
        <dbReference type="ChEBI" id="CHEBI:57692"/>
    </ligand>
</feature>
<reference evidence="3 4" key="1">
    <citation type="submission" date="2017-08" db="EMBL/GenBank/DDBJ databases">
        <title>Infants hospitalized years apart are colonized by the same room-sourced microbial strains.</title>
        <authorList>
            <person name="Brooks B."/>
            <person name="Olm M.R."/>
            <person name="Firek B.A."/>
            <person name="Baker R."/>
            <person name="Thomas B.C."/>
            <person name="Morowitz M.J."/>
            <person name="Banfield J.F."/>
        </authorList>
    </citation>
    <scope>NUCLEOTIDE SEQUENCE [LARGE SCALE GENOMIC DNA]</scope>
    <source>
        <strain evidence="3">S2_003_000_R2_4</strain>
    </source>
</reference>
<feature type="binding site" evidence="2">
    <location>
        <position position="344"/>
    </location>
    <ligand>
        <name>L-tryptophan</name>
        <dbReference type="ChEBI" id="CHEBI:57912"/>
    </ligand>
</feature>
<comment type="caution">
    <text evidence="3">The sequence shown here is derived from an EMBL/GenBank/DDBJ whole genome shotgun (WGS) entry which is preliminary data.</text>
</comment>
<dbReference type="GO" id="GO:0000166">
    <property type="term" value="F:nucleotide binding"/>
    <property type="evidence" value="ECO:0007669"/>
    <property type="project" value="UniProtKB-KW"/>
</dbReference>
<protein>
    <submittedName>
        <fullName evidence="3">Tryptophan halogenase</fullName>
    </submittedName>
</protein>
<keyword evidence="2" id="KW-0547">Nucleotide-binding</keyword>
<evidence type="ECO:0000313" key="3">
    <source>
        <dbReference type="EMBL" id="PZR37324.1"/>
    </source>
</evidence>
<dbReference type="Pfam" id="PF04820">
    <property type="entry name" value="Trp_halogenase"/>
    <property type="match status" value="1"/>
</dbReference>
<feature type="binding site" evidence="2">
    <location>
        <position position="80"/>
    </location>
    <ligand>
        <name>7-chloro-L-tryptophan</name>
        <dbReference type="ChEBI" id="CHEBI:58713"/>
    </ligand>
</feature>
<dbReference type="AlphaFoldDB" id="A0A2W5X8C9"/>
<feature type="active site" evidence="1">
    <location>
        <position position="80"/>
    </location>
</feature>
<feature type="binding site" evidence="2">
    <location>
        <position position="348"/>
    </location>
    <ligand>
        <name>FAD</name>
        <dbReference type="ChEBI" id="CHEBI:57692"/>
    </ligand>
</feature>
<dbReference type="InterPro" id="IPR033856">
    <property type="entry name" value="Trp_halogen"/>
</dbReference>
<dbReference type="PANTHER" id="PTHR43747:SF4">
    <property type="entry name" value="FLAVIN-DEPENDENT TRYPTOPHAN HALOGENASE"/>
    <property type="match status" value="1"/>
</dbReference>
<dbReference type="InterPro" id="IPR050816">
    <property type="entry name" value="Flavin-dep_Halogenase_NPB"/>
</dbReference>
<dbReference type="PANTHER" id="PTHR43747">
    <property type="entry name" value="FAD-BINDING PROTEIN"/>
    <property type="match status" value="1"/>
</dbReference>
<dbReference type="PIRSF" id="PIRSF011396">
    <property type="entry name" value="Trp_halogenase"/>
    <property type="match status" value="1"/>
</dbReference>
<evidence type="ECO:0000256" key="2">
    <source>
        <dbReference type="PIRSR" id="PIRSR011396-2"/>
    </source>
</evidence>
<dbReference type="InterPro" id="IPR006905">
    <property type="entry name" value="Flavin_halogenase"/>
</dbReference>
<gene>
    <name evidence="3" type="ORF">DI526_00010</name>
</gene>
<dbReference type="GO" id="GO:0004497">
    <property type="term" value="F:monooxygenase activity"/>
    <property type="evidence" value="ECO:0007669"/>
    <property type="project" value="InterPro"/>
</dbReference>
<dbReference type="SUPFAM" id="SSF51905">
    <property type="entry name" value="FAD/NAD(P)-binding domain"/>
    <property type="match status" value="1"/>
</dbReference>
<sequence length="505" mass="55741">MDAKPYRKFVIVGGGTSGWIAAATLIQALKGHLGEVELIESDEIGTVGVGEATIPPIQFLNGLLGIDEYDFVRKTQATFKLGIQFRNWGRQGQEYFHPFGAYGEPIDGVGFHHYWLRLRANGEGGSLDSYALSTVAAKAGKFATPPKDLPPGVPGLGYAYHFDAGLYAQYLRAYAEARGVKRTEGRIAKVEQRLEDGFVSGLVLADGRRVEGDFFVDCSGFRGLLIEQALEAGFEDWSHWLPCDRALAVPCENAYPLTPYTRSTAREAGWQWRIPLQHRTGNGYVYCSDHISDDEAAATLLANLDGKALADPRPLRFKAGRRRKAWSKNVVALGLAGGFMEPLESTSIHLVQTGAMRLLALLPLGGYDPAAEHEYNRLTQIEYEQIRDFIILHYCATERDDAPLWTYCRTMAIPDSLAHRIELFRSRAKIARYDDQLFAEPSWLAVFLGQGVAPRDYDRLADAAAYDEVVARVRRIGQANAGLVSRLPTHDAFIAAACKADPLAA</sequence>
<keyword evidence="2" id="KW-0274">FAD</keyword>
<name>A0A2W5X8C9_9CAUL</name>
<evidence type="ECO:0000256" key="1">
    <source>
        <dbReference type="PIRSR" id="PIRSR011396-1"/>
    </source>
</evidence>
<evidence type="ECO:0000313" key="4">
    <source>
        <dbReference type="Proteomes" id="UP000249393"/>
    </source>
</evidence>
<dbReference type="RefSeq" id="WP_304272543.1">
    <property type="nucleotide sequence ID" value="NZ_QFQZ01000001.1"/>
</dbReference>
<dbReference type="Proteomes" id="UP000249393">
    <property type="component" value="Unassembled WGS sequence"/>
</dbReference>
<keyword evidence="2" id="KW-0285">Flavoprotein</keyword>
<accession>A0A2W5X8C9</accession>
<proteinExistence type="predicted"/>